<accession>A0A090EFV9</accession>
<protein>
    <recommendedName>
        <fullName evidence="3">DUF4365 domain-containing protein</fullName>
    </recommendedName>
</protein>
<dbReference type="Proteomes" id="UP000045285">
    <property type="component" value="Unassembled WGS sequence"/>
</dbReference>
<keyword evidence="2" id="KW-1185">Reference proteome</keyword>
<dbReference type="AlphaFoldDB" id="A0A090EFV9"/>
<proteinExistence type="predicted"/>
<gene>
    <name evidence="1" type="ORF">MPL3356_60581</name>
</gene>
<evidence type="ECO:0000313" key="2">
    <source>
        <dbReference type="Proteomes" id="UP000045285"/>
    </source>
</evidence>
<evidence type="ECO:0008006" key="3">
    <source>
        <dbReference type="Google" id="ProtNLM"/>
    </source>
</evidence>
<name>A0A090EFV9_MESPL</name>
<evidence type="ECO:0000313" key="1">
    <source>
        <dbReference type="EMBL" id="CDX26836.1"/>
    </source>
</evidence>
<sequence length="115" mass="13183">MSALDIMTVLCRCRFPLTDEKELQAAIAREFNDAGMDYGREHRLSERDVIDFRLGDVGVEVKIKGSKRSIYHQMERYAEHEVLKELVLISNVPMGFPPALNGKPVYFLNLAKAWL</sequence>
<dbReference type="EMBL" id="CCMZ01000056">
    <property type="protein sequence ID" value="CDX26836.1"/>
    <property type="molecule type" value="Genomic_DNA"/>
</dbReference>
<organism evidence="1 2">
    <name type="scientific">Mesorhizobium plurifarium</name>
    <dbReference type="NCBI Taxonomy" id="69974"/>
    <lineage>
        <taxon>Bacteria</taxon>
        <taxon>Pseudomonadati</taxon>
        <taxon>Pseudomonadota</taxon>
        <taxon>Alphaproteobacteria</taxon>
        <taxon>Hyphomicrobiales</taxon>
        <taxon>Phyllobacteriaceae</taxon>
        <taxon>Mesorhizobium</taxon>
    </lineage>
</organism>
<reference evidence="2" key="1">
    <citation type="submission" date="2014-08" db="EMBL/GenBank/DDBJ databases">
        <authorList>
            <person name="Moulin L."/>
        </authorList>
    </citation>
    <scope>NUCLEOTIDE SEQUENCE [LARGE SCALE GENOMIC DNA]</scope>
</reference>